<protein>
    <recommendedName>
        <fullName evidence="5">Transferase</fullName>
    </recommendedName>
</protein>
<dbReference type="InterPro" id="IPR050317">
    <property type="entry name" value="Plant_Fungal_Acyltransferase"/>
</dbReference>
<reference evidence="3" key="1">
    <citation type="submission" date="2021-02" db="EMBL/GenBank/DDBJ databases">
        <authorList>
            <person name="Nowell W R."/>
        </authorList>
    </citation>
    <scope>NUCLEOTIDE SEQUENCE</scope>
</reference>
<dbReference type="GO" id="GO:0016747">
    <property type="term" value="F:acyltransferase activity, transferring groups other than amino-acyl groups"/>
    <property type="evidence" value="ECO:0007669"/>
    <property type="project" value="TreeGrafter"/>
</dbReference>
<dbReference type="PANTHER" id="PTHR31642:SF310">
    <property type="entry name" value="FATTY ALCOHOL:CAFFEOYL-COA ACYLTRANSFERASE"/>
    <property type="match status" value="1"/>
</dbReference>
<dbReference type="Proteomes" id="UP000663891">
    <property type="component" value="Unassembled WGS sequence"/>
</dbReference>
<dbReference type="Pfam" id="PF02458">
    <property type="entry name" value="Transferase"/>
    <property type="match status" value="1"/>
</dbReference>
<evidence type="ECO:0008006" key="5">
    <source>
        <dbReference type="Google" id="ProtNLM"/>
    </source>
</evidence>
<proteinExistence type="predicted"/>
<sequence>MAQETTVTQNAVETYTIYPSTNKFNRPPPPSTIALHGMDLIGAPIDIHNHRFYHCPPSHLISTTTDLINKLKSSLAEALELYPPVAGTLQTNEEGEIYIAMDAENKLGTPFLVDMKDTPYAGDNEDLSPRLFMLLPPSSSILAVKVTQFSCGTIAVAASINHLVTDLRGFLDFLEVWAQLTRGETIDFTKIPEDWSHTPGRFFSDLIQKSTTPTPPPGFMVLPAPASGSSSYLLEPSEVTRWKFPKSALERLKNDFSPSHESDLWISSGDALAALLGGVITRARENANVTRLDGRSSSESQIETFAMAADGRDRAPQRNMSGGRYFGNFNALFNAAISRSDLLSLTCESASHVALVVRNAVNLQLSPEAIANRILFMEAPENIKPPGRITWTADVIMTNWCRFDLQGPKLDLGWGKPFYATPGGGTIYPPGYILLTQEKSSGDVSVIMTVEREGANAVKADSLLNKYAELITLS</sequence>
<accession>A0A818NM69</accession>
<dbReference type="EMBL" id="CAJNON010000050">
    <property type="protein sequence ID" value="CAF0872208.1"/>
    <property type="molecule type" value="Genomic_DNA"/>
</dbReference>
<evidence type="ECO:0000313" key="3">
    <source>
        <dbReference type="EMBL" id="CAF3609131.1"/>
    </source>
</evidence>
<dbReference type="AlphaFoldDB" id="A0A818NM69"/>
<dbReference type="InterPro" id="IPR023213">
    <property type="entry name" value="CAT-like_dom_sf"/>
</dbReference>
<name>A0A818NM69_9BILA</name>
<evidence type="ECO:0000313" key="2">
    <source>
        <dbReference type="EMBL" id="CAF0872208.1"/>
    </source>
</evidence>
<comment type="caution">
    <text evidence="3">The sequence shown here is derived from an EMBL/GenBank/DDBJ whole genome shotgun (WGS) entry which is preliminary data.</text>
</comment>
<dbReference type="Proteomes" id="UP000663881">
    <property type="component" value="Unassembled WGS sequence"/>
</dbReference>
<evidence type="ECO:0000256" key="1">
    <source>
        <dbReference type="ARBA" id="ARBA00022679"/>
    </source>
</evidence>
<dbReference type="EMBL" id="CAJOAY010000265">
    <property type="protein sequence ID" value="CAF3609131.1"/>
    <property type="molecule type" value="Genomic_DNA"/>
</dbReference>
<evidence type="ECO:0000313" key="4">
    <source>
        <dbReference type="Proteomes" id="UP000663881"/>
    </source>
</evidence>
<dbReference type="Gene3D" id="3.30.559.10">
    <property type="entry name" value="Chloramphenicol acetyltransferase-like domain"/>
    <property type="match status" value="2"/>
</dbReference>
<dbReference type="PANTHER" id="PTHR31642">
    <property type="entry name" value="TRICHOTHECENE 3-O-ACETYLTRANSFERASE"/>
    <property type="match status" value="1"/>
</dbReference>
<dbReference type="OrthoDB" id="1862401at2759"/>
<gene>
    <name evidence="3" type="ORF">OKA104_LOCUS7026</name>
    <name evidence="2" type="ORF">VCS650_LOCUS7784</name>
</gene>
<organism evidence="3 4">
    <name type="scientific">Adineta steineri</name>
    <dbReference type="NCBI Taxonomy" id="433720"/>
    <lineage>
        <taxon>Eukaryota</taxon>
        <taxon>Metazoa</taxon>
        <taxon>Spiralia</taxon>
        <taxon>Gnathifera</taxon>
        <taxon>Rotifera</taxon>
        <taxon>Eurotatoria</taxon>
        <taxon>Bdelloidea</taxon>
        <taxon>Adinetida</taxon>
        <taxon>Adinetidae</taxon>
        <taxon>Adineta</taxon>
    </lineage>
</organism>
<keyword evidence="1" id="KW-0808">Transferase</keyword>